<keyword evidence="4" id="KW-0333">Golgi apparatus</keyword>
<reference evidence="9" key="1">
    <citation type="submission" date="2022-08" db="EMBL/GenBank/DDBJ databases">
        <authorList>
            <person name="Gutierrez-Valencia J."/>
        </authorList>
    </citation>
    <scope>NUCLEOTIDE SEQUENCE</scope>
</reference>
<sequence>MAAWLKAAEGLFEVVDRQAKLVVNELSEENSDSQPSASNGQGSQQKKPKPKPKSKSKAQKRRSKDESTKLSEPAQEVTNTPTSEAEAIDQAARSVKNAEKASSSSVAQTSNEQQETVDSASSVSLPTNMNEQVKHEADSVQIPITVTDPIIPPSDGALLNDKTTDVPAESTSSPSPAKEMEVVKEHDPVVAVPDTTTKENEGSSKIELEKSSKDSLVINEKSAKDDELKVESPMHQQKQVEHDVAASPRKIQEQLEEGATFCLWYSLITLVGVQAQGLLKTANSTGQSKEARLARVCAGLSTRLQEYKSENAQLEELLIAERELSKSCEARMKQLQQDLSVSKMEVTRVESNMAEALAAKNAEIEALLGSMDALKKQAALSEGSLASLQANMESLMRNRELTETRMMQALREELASAERRAEEERVAHNTTKKAAMEREVDLENRAVEASTALARTQRLADERTSKASELEQKVALLEVECATLNQELQDMEARVRRGQKKAPEELNQSIQMQAWQEEVERARQGQREAENKLSSVEAELQKLRVEMAAMKRDAEHYSRQEHMELEKRYRELTDLLYYKQTQLETMASDKAAAEFQLEKELKRIQEVQVEAERGRIARRPSPSWEEDSEMKALEYASPSVPPPFGGRKRTVAEGSKDIGLRSCQSHAILVAVPNSSADLFILSVTHTLCCAGVRTFLHDVFIASPSGINVVLFHSLTDFPSLYSSPFVNRVSLAMQQAQADDLSAREVAESMGLTDPNLQLHARR</sequence>
<dbReference type="EMBL" id="CAMGYJ010000011">
    <property type="protein sequence ID" value="CAI0628663.1"/>
    <property type="molecule type" value="Genomic_DNA"/>
</dbReference>
<dbReference type="GO" id="GO:0000139">
    <property type="term" value="C:Golgi membrane"/>
    <property type="evidence" value="ECO:0007669"/>
    <property type="project" value="UniProtKB-SubCell"/>
</dbReference>
<evidence type="ECO:0000313" key="9">
    <source>
        <dbReference type="EMBL" id="CAI0628663.1"/>
    </source>
</evidence>
<feature type="region of interest" description="Disordered" evidence="8">
    <location>
        <begin position="224"/>
        <end position="243"/>
    </location>
</feature>
<feature type="compositionally biased region" description="Polar residues" evidence="8">
    <location>
        <begin position="100"/>
        <end position="131"/>
    </location>
</feature>
<evidence type="ECO:0000256" key="4">
    <source>
        <dbReference type="ARBA" id="ARBA00023034"/>
    </source>
</evidence>
<evidence type="ECO:0000256" key="7">
    <source>
        <dbReference type="SAM" id="Coils"/>
    </source>
</evidence>
<dbReference type="AlphaFoldDB" id="A0AAV0SAU6"/>
<evidence type="ECO:0000313" key="10">
    <source>
        <dbReference type="Proteomes" id="UP001154282"/>
    </source>
</evidence>
<evidence type="ECO:0000256" key="2">
    <source>
        <dbReference type="ARBA" id="ARBA00022692"/>
    </source>
</evidence>
<feature type="compositionally biased region" description="Basic residues" evidence="8">
    <location>
        <begin position="46"/>
        <end position="62"/>
    </location>
</feature>
<feature type="compositionally biased region" description="Polar residues" evidence="8">
    <location>
        <begin position="32"/>
        <end position="42"/>
    </location>
</feature>
<dbReference type="GO" id="GO:0007030">
    <property type="term" value="P:Golgi organization"/>
    <property type="evidence" value="ECO:0007669"/>
    <property type="project" value="InterPro"/>
</dbReference>
<keyword evidence="2" id="KW-0812">Transmembrane</keyword>
<dbReference type="InterPro" id="IPR019177">
    <property type="entry name" value="Golgin_subfamily_A_member_5"/>
</dbReference>
<evidence type="ECO:0008006" key="11">
    <source>
        <dbReference type="Google" id="ProtNLM"/>
    </source>
</evidence>
<proteinExistence type="predicted"/>
<comment type="caution">
    <text evidence="9">The sequence shown here is derived from an EMBL/GenBank/DDBJ whole genome shotgun (WGS) entry which is preliminary data.</text>
</comment>
<evidence type="ECO:0000256" key="6">
    <source>
        <dbReference type="ARBA" id="ARBA00023136"/>
    </source>
</evidence>
<comment type="subcellular location">
    <subcellularLocation>
        <location evidence="1">Golgi apparatus membrane</location>
        <topology evidence="1">Single-pass membrane protein</topology>
    </subcellularLocation>
</comment>
<keyword evidence="10" id="KW-1185">Reference proteome</keyword>
<name>A0AAV0SAU6_9ROSI</name>
<dbReference type="GO" id="GO:0000301">
    <property type="term" value="P:retrograde transport, vesicle recycling within Golgi"/>
    <property type="evidence" value="ECO:0007669"/>
    <property type="project" value="TreeGrafter"/>
</dbReference>
<keyword evidence="5 7" id="KW-0175">Coiled coil</keyword>
<dbReference type="PANTHER" id="PTHR13815:SF7">
    <property type="entry name" value="GOLGIN SUBFAMILY A MEMBER 5"/>
    <property type="match status" value="1"/>
</dbReference>
<feature type="coiled-coil region" evidence="7">
    <location>
        <begin position="297"/>
        <end position="427"/>
    </location>
</feature>
<evidence type="ECO:0000256" key="8">
    <source>
        <dbReference type="SAM" id="MobiDB-lite"/>
    </source>
</evidence>
<evidence type="ECO:0000256" key="5">
    <source>
        <dbReference type="ARBA" id="ARBA00023054"/>
    </source>
</evidence>
<dbReference type="GO" id="GO:0031985">
    <property type="term" value="C:Golgi cisterna"/>
    <property type="evidence" value="ECO:0007669"/>
    <property type="project" value="TreeGrafter"/>
</dbReference>
<organism evidence="9 10">
    <name type="scientific">Linum tenue</name>
    <dbReference type="NCBI Taxonomy" id="586396"/>
    <lineage>
        <taxon>Eukaryota</taxon>
        <taxon>Viridiplantae</taxon>
        <taxon>Streptophyta</taxon>
        <taxon>Embryophyta</taxon>
        <taxon>Tracheophyta</taxon>
        <taxon>Spermatophyta</taxon>
        <taxon>Magnoliopsida</taxon>
        <taxon>eudicotyledons</taxon>
        <taxon>Gunneridae</taxon>
        <taxon>Pentapetalae</taxon>
        <taxon>rosids</taxon>
        <taxon>fabids</taxon>
        <taxon>Malpighiales</taxon>
        <taxon>Linaceae</taxon>
        <taxon>Linum</taxon>
    </lineage>
</organism>
<dbReference type="PANTHER" id="PTHR13815">
    <property type="entry name" value="GOLGIN-84"/>
    <property type="match status" value="1"/>
</dbReference>
<keyword evidence="3" id="KW-1133">Transmembrane helix</keyword>
<protein>
    <recommendedName>
        <fullName evidence="11">Golgin candidate 1</fullName>
    </recommendedName>
</protein>
<dbReference type="Proteomes" id="UP001154282">
    <property type="component" value="Unassembled WGS sequence"/>
</dbReference>
<accession>A0AAV0SAU6</accession>
<feature type="region of interest" description="Disordered" evidence="8">
    <location>
        <begin position="26"/>
        <end position="185"/>
    </location>
</feature>
<evidence type="ECO:0000256" key="3">
    <source>
        <dbReference type="ARBA" id="ARBA00022989"/>
    </source>
</evidence>
<gene>
    <name evidence="9" type="ORF">LITE_LOCUS51723</name>
</gene>
<keyword evidence="6" id="KW-0472">Membrane</keyword>
<feature type="coiled-coil region" evidence="7">
    <location>
        <begin position="453"/>
        <end position="560"/>
    </location>
</feature>
<evidence type="ECO:0000256" key="1">
    <source>
        <dbReference type="ARBA" id="ARBA00004194"/>
    </source>
</evidence>